<dbReference type="EMBL" id="PNHF01000034">
    <property type="protein sequence ID" value="PMC61315.1"/>
    <property type="molecule type" value="Genomic_DNA"/>
</dbReference>
<comment type="caution">
    <text evidence="2">The sequence shown here is derived from an EMBL/GenBank/DDBJ whole genome shotgun (WGS) entry which is preliminary data.</text>
</comment>
<proteinExistence type="predicted"/>
<feature type="transmembrane region" description="Helical" evidence="1">
    <location>
        <begin position="6"/>
        <end position="26"/>
    </location>
</feature>
<dbReference type="InterPro" id="IPR008407">
    <property type="entry name" value="Brnchd-chn_aa_trnsp_AzlD"/>
</dbReference>
<evidence type="ECO:0000313" key="2">
    <source>
        <dbReference type="EMBL" id="PMC61315.1"/>
    </source>
</evidence>
<feature type="transmembrane region" description="Helical" evidence="1">
    <location>
        <begin position="61"/>
        <end position="77"/>
    </location>
</feature>
<accession>A0A2N6SW67</accession>
<gene>
    <name evidence="2" type="ORF">CJ204_11790</name>
</gene>
<dbReference type="Proteomes" id="UP000235363">
    <property type="component" value="Unassembled WGS sequence"/>
</dbReference>
<keyword evidence="1" id="KW-0812">Transmembrane</keyword>
<feature type="transmembrane region" description="Helical" evidence="1">
    <location>
        <begin position="84"/>
        <end position="102"/>
    </location>
</feature>
<evidence type="ECO:0000256" key="1">
    <source>
        <dbReference type="SAM" id="Phobius"/>
    </source>
</evidence>
<keyword evidence="1" id="KW-1133">Transmembrane helix</keyword>
<organism evidence="2 3">
    <name type="scientific">Corynebacterium xerosis</name>
    <dbReference type="NCBI Taxonomy" id="1725"/>
    <lineage>
        <taxon>Bacteria</taxon>
        <taxon>Bacillati</taxon>
        <taxon>Actinomycetota</taxon>
        <taxon>Actinomycetes</taxon>
        <taxon>Mycobacteriales</taxon>
        <taxon>Corynebacteriaceae</taxon>
        <taxon>Corynebacterium</taxon>
    </lineage>
</organism>
<reference evidence="2 3" key="1">
    <citation type="submission" date="2017-09" db="EMBL/GenBank/DDBJ databases">
        <title>Bacterial strain isolated from the female urinary microbiota.</title>
        <authorList>
            <person name="Thomas-White K."/>
            <person name="Kumar N."/>
            <person name="Forster S."/>
            <person name="Putonti C."/>
            <person name="Lawley T."/>
            <person name="Wolfe A.J."/>
        </authorList>
    </citation>
    <scope>NUCLEOTIDE SEQUENCE [LARGE SCALE GENOMIC DNA]</scope>
    <source>
        <strain evidence="2 3">UMB0908</strain>
    </source>
</reference>
<evidence type="ECO:0000313" key="3">
    <source>
        <dbReference type="Proteomes" id="UP000235363"/>
    </source>
</evidence>
<name>A0A2N6SW67_9CORY</name>
<keyword evidence="1" id="KW-0472">Membrane</keyword>
<sequence>MIDPWIAVAVMFAVTYALRAVPLLLVRGELRNQRLRTFLEFTPYAVLTAMTLPAVIHATAYWYSGVAGILAAILLAWRGMSLMPVAIGAAATVWVVEMFAALG</sequence>
<dbReference type="AlphaFoldDB" id="A0A2N6SW67"/>
<dbReference type="RefSeq" id="WP_102214537.1">
    <property type="nucleotide sequence ID" value="NZ_PNHF01000034.1"/>
</dbReference>
<dbReference type="Pfam" id="PF05437">
    <property type="entry name" value="AzlD"/>
    <property type="match status" value="1"/>
</dbReference>
<protein>
    <submittedName>
        <fullName evidence="2">Branched-chain amino acid transporter</fullName>
    </submittedName>
</protein>
<dbReference type="STRING" id="1725.WU86_03555"/>